<accession>A0ABX1YHG6</accession>
<dbReference type="SUPFAM" id="SSF46785">
    <property type="entry name" value="Winged helix' DNA-binding domain"/>
    <property type="match status" value="1"/>
</dbReference>
<reference evidence="5 6" key="1">
    <citation type="submission" date="2019-10" db="EMBL/GenBank/DDBJ databases">
        <title>Description of Paenibacillus terricola sp. nov.</title>
        <authorList>
            <person name="Carlier A."/>
            <person name="Qi S."/>
        </authorList>
    </citation>
    <scope>NUCLEOTIDE SEQUENCE [LARGE SCALE GENOMIC DNA]</scope>
    <source>
        <strain evidence="5 6">LMG 31459</strain>
    </source>
</reference>
<dbReference type="PANTHER" id="PTHR33164">
    <property type="entry name" value="TRANSCRIPTIONAL REGULATOR, MARR FAMILY"/>
    <property type="match status" value="1"/>
</dbReference>
<keyword evidence="2" id="KW-0238">DNA-binding</keyword>
<evidence type="ECO:0000256" key="2">
    <source>
        <dbReference type="ARBA" id="ARBA00023125"/>
    </source>
</evidence>
<evidence type="ECO:0000256" key="1">
    <source>
        <dbReference type="ARBA" id="ARBA00023015"/>
    </source>
</evidence>
<dbReference type="InterPro" id="IPR036390">
    <property type="entry name" value="WH_DNA-bd_sf"/>
</dbReference>
<dbReference type="InterPro" id="IPR000835">
    <property type="entry name" value="HTH_MarR-typ"/>
</dbReference>
<dbReference type="EMBL" id="WHOB01000048">
    <property type="protein sequence ID" value="NOU80460.1"/>
    <property type="molecule type" value="Genomic_DNA"/>
</dbReference>
<keyword evidence="6" id="KW-1185">Reference proteome</keyword>
<evidence type="ECO:0000256" key="3">
    <source>
        <dbReference type="ARBA" id="ARBA00023163"/>
    </source>
</evidence>
<dbReference type="Gene3D" id="1.10.10.10">
    <property type="entry name" value="Winged helix-like DNA-binding domain superfamily/Winged helix DNA-binding domain"/>
    <property type="match status" value="1"/>
</dbReference>
<dbReference type="PRINTS" id="PR00598">
    <property type="entry name" value="HTHMARR"/>
</dbReference>
<keyword evidence="3" id="KW-0804">Transcription</keyword>
<dbReference type="Pfam" id="PF01047">
    <property type="entry name" value="MarR"/>
    <property type="match status" value="1"/>
</dbReference>
<keyword evidence="1" id="KW-0805">Transcription regulation</keyword>
<protein>
    <submittedName>
        <fullName evidence="5">MarR family transcriptional regulator</fullName>
    </submittedName>
</protein>
<dbReference type="SMART" id="SM00347">
    <property type="entry name" value="HTH_MARR"/>
    <property type="match status" value="1"/>
</dbReference>
<dbReference type="InterPro" id="IPR036388">
    <property type="entry name" value="WH-like_DNA-bd_sf"/>
</dbReference>
<evidence type="ECO:0000259" key="4">
    <source>
        <dbReference type="PROSITE" id="PS50995"/>
    </source>
</evidence>
<dbReference type="PROSITE" id="PS50995">
    <property type="entry name" value="HTH_MARR_2"/>
    <property type="match status" value="1"/>
</dbReference>
<dbReference type="PANTHER" id="PTHR33164:SF64">
    <property type="entry name" value="TRANSCRIPTIONAL REGULATOR SLYA"/>
    <property type="match status" value="1"/>
</dbReference>
<organism evidence="5 6">
    <name type="scientific">Paenibacillus phytohabitans</name>
    <dbReference type="NCBI Taxonomy" id="2654978"/>
    <lineage>
        <taxon>Bacteria</taxon>
        <taxon>Bacillati</taxon>
        <taxon>Bacillota</taxon>
        <taxon>Bacilli</taxon>
        <taxon>Bacillales</taxon>
        <taxon>Paenibacillaceae</taxon>
        <taxon>Paenibacillus</taxon>
    </lineage>
</organism>
<comment type="caution">
    <text evidence="5">The sequence shown here is derived from an EMBL/GenBank/DDBJ whole genome shotgun (WGS) entry which is preliminary data.</text>
</comment>
<evidence type="ECO:0000313" key="5">
    <source>
        <dbReference type="EMBL" id="NOU80460.1"/>
    </source>
</evidence>
<proteinExistence type="predicted"/>
<dbReference type="InterPro" id="IPR039422">
    <property type="entry name" value="MarR/SlyA-like"/>
</dbReference>
<evidence type="ECO:0000313" key="6">
    <source>
        <dbReference type="Proteomes" id="UP000596857"/>
    </source>
</evidence>
<gene>
    <name evidence="5" type="ORF">GC101_16455</name>
</gene>
<dbReference type="Proteomes" id="UP000596857">
    <property type="component" value="Unassembled WGS sequence"/>
</dbReference>
<feature type="domain" description="HTH marR-type" evidence="4">
    <location>
        <begin position="19"/>
        <end position="156"/>
    </location>
</feature>
<name>A0ABX1YHG6_9BACL</name>
<sequence length="156" mass="17681">MNKYNAATTTGDAGMEQYTEDIGYIMWRVTNNWQKLMKAELREVDLTHVQFALLRSCHALNERESASGVTQIQIAHNSDIDPMMASEVLRTLEKKGYISRVPHPQDTRAKLISLTESGVAVMERASRIVMSADQMFFSKLGPDMHDFIARLKMLST</sequence>